<feature type="transmembrane region" description="Helical" evidence="2">
    <location>
        <begin position="130"/>
        <end position="149"/>
    </location>
</feature>
<proteinExistence type="predicted"/>
<feature type="region of interest" description="Disordered" evidence="1">
    <location>
        <begin position="618"/>
        <end position="665"/>
    </location>
</feature>
<sequence>MYKIKLKINIITCFKYLYNIMGYIFFNIQNIKESCKRDIDLYITALLNSEGGAGVILDAQPQHLIQSKLETYGLAGIDVFYSVEEPLVSVEDPPVYLSQIESILKQMGVQGITYLDKFHTVDESGKEKLWILRTLLLYNILIIATMFMIKKADKKLLKYILGKYTNVNEIYKQDGVKCFTPNILKTIEESQNTNNFTTSLLVSMFPDLDSVIGLNQRFKLGNFGSYKTTSDIDLGLILKGSYSDGEKSHMADVIWLVEGLFIVLTGWDTLQYDIELYGDMLTIEQNDKETFYLDTSYFVDINPLLPSVYYSVARNQLMAPLLSDLPSANDLPLPQLGIKHILDSRKTDQKLLQLLELDKPDPEADPDPKMLEMKNHLSGKVSVSYQEVLHVVASGTNDAIYESIQQDMKGYLLASRVDFGSKNVKYAQTPHGRYLYYAALLRAETARISFIKMSTHSQEETIGIIILIARALGYRMEDYTSICTVEHVVRTIQAKKDTTNTFAKREQQIIHNITDCKEAQPSVAFQYALCMLGEVGLTLSIIEQIGFMHRFFNDYCQDPQNDKCLSKLLKYQDRIIHAVKLIDELRNNKKDKPVPVVVESVPVVESTPFRGGKRIKKYKSKKMKMKTNKSKKMKMKTNKSKKMKTNKSKKMKMKKMKKPKTKKTK</sequence>
<organism evidence="3">
    <name type="scientific">viral metagenome</name>
    <dbReference type="NCBI Taxonomy" id="1070528"/>
    <lineage>
        <taxon>unclassified sequences</taxon>
        <taxon>metagenomes</taxon>
        <taxon>organismal metagenomes</taxon>
    </lineage>
</organism>
<evidence type="ECO:0000313" key="3">
    <source>
        <dbReference type="EMBL" id="QHT10411.1"/>
    </source>
</evidence>
<protein>
    <submittedName>
        <fullName evidence="3">Uncharacterized protein</fullName>
    </submittedName>
</protein>
<dbReference type="AlphaFoldDB" id="A0A6C0D1I0"/>
<accession>A0A6C0D1I0</accession>
<name>A0A6C0D1I0_9ZZZZ</name>
<keyword evidence="2" id="KW-1133">Transmembrane helix</keyword>
<keyword evidence="2" id="KW-0472">Membrane</keyword>
<keyword evidence="2" id="KW-0812">Transmembrane</keyword>
<evidence type="ECO:0000256" key="2">
    <source>
        <dbReference type="SAM" id="Phobius"/>
    </source>
</evidence>
<reference evidence="3" key="1">
    <citation type="journal article" date="2020" name="Nature">
        <title>Giant virus diversity and host interactions through global metagenomics.</title>
        <authorList>
            <person name="Schulz F."/>
            <person name="Roux S."/>
            <person name="Paez-Espino D."/>
            <person name="Jungbluth S."/>
            <person name="Walsh D.A."/>
            <person name="Denef V.J."/>
            <person name="McMahon K.D."/>
            <person name="Konstantinidis K.T."/>
            <person name="Eloe-Fadrosh E.A."/>
            <person name="Kyrpides N.C."/>
            <person name="Woyke T."/>
        </authorList>
    </citation>
    <scope>NUCLEOTIDE SEQUENCE</scope>
    <source>
        <strain evidence="3">GVMAG-M-3300023174-107</strain>
    </source>
</reference>
<evidence type="ECO:0000256" key="1">
    <source>
        <dbReference type="SAM" id="MobiDB-lite"/>
    </source>
</evidence>
<dbReference type="EMBL" id="MN739520">
    <property type="protein sequence ID" value="QHT10411.1"/>
    <property type="molecule type" value="Genomic_DNA"/>
</dbReference>